<dbReference type="Pfam" id="PF05954">
    <property type="entry name" value="Phage_GPD"/>
    <property type="match status" value="1"/>
</dbReference>
<evidence type="ECO:0000256" key="1">
    <source>
        <dbReference type="SAM" id="MobiDB-lite"/>
    </source>
</evidence>
<proteinExistence type="predicted"/>
<dbReference type="EMBL" id="QQOH01000001">
    <property type="protein sequence ID" value="RDE24681.1"/>
    <property type="molecule type" value="Genomic_DNA"/>
</dbReference>
<accession>A0A369WSX9</accession>
<feature type="domain" description="Gp5/Type VI secretion system Vgr protein OB-fold" evidence="2">
    <location>
        <begin position="390"/>
        <end position="462"/>
    </location>
</feature>
<dbReference type="NCBIfam" id="TIGR01646">
    <property type="entry name" value="vgr_GE"/>
    <property type="match status" value="1"/>
</dbReference>
<dbReference type="OrthoDB" id="9762420at2"/>
<dbReference type="InterPro" id="IPR006531">
    <property type="entry name" value="Gp5/Vgr_OB"/>
</dbReference>
<dbReference type="SUPFAM" id="SSF69255">
    <property type="entry name" value="gp5 N-terminal domain-like"/>
    <property type="match status" value="1"/>
</dbReference>
<evidence type="ECO:0000313" key="3">
    <source>
        <dbReference type="EMBL" id="RDE24681.1"/>
    </source>
</evidence>
<dbReference type="Pfam" id="PF04717">
    <property type="entry name" value="Phage_base_V"/>
    <property type="match status" value="1"/>
</dbReference>
<feature type="region of interest" description="Disordered" evidence="1">
    <location>
        <begin position="289"/>
        <end position="322"/>
    </location>
</feature>
<name>A0A369WSX9_9GAMM</name>
<protein>
    <submittedName>
        <fullName evidence="3">Type VI secretion system tip protein VgrG</fullName>
    </submittedName>
</protein>
<organism evidence="3 4">
    <name type="scientific">Motiliproteus coralliicola</name>
    <dbReference type="NCBI Taxonomy" id="2283196"/>
    <lineage>
        <taxon>Bacteria</taxon>
        <taxon>Pseudomonadati</taxon>
        <taxon>Pseudomonadota</taxon>
        <taxon>Gammaproteobacteria</taxon>
        <taxon>Oceanospirillales</taxon>
        <taxon>Oceanospirillaceae</taxon>
        <taxon>Motiliproteus</taxon>
    </lineage>
</organism>
<comment type="caution">
    <text evidence="3">The sequence shown here is derived from an EMBL/GenBank/DDBJ whole genome shotgun (WGS) entry which is preliminary data.</text>
</comment>
<dbReference type="InterPro" id="IPR037026">
    <property type="entry name" value="Vgr_OB-fold_dom_sf"/>
</dbReference>
<feature type="compositionally biased region" description="Polar residues" evidence="1">
    <location>
        <begin position="251"/>
        <end position="266"/>
    </location>
</feature>
<feature type="compositionally biased region" description="Polar residues" evidence="1">
    <location>
        <begin position="309"/>
        <end position="319"/>
    </location>
</feature>
<dbReference type="AlphaFoldDB" id="A0A369WSX9"/>
<keyword evidence="4" id="KW-1185">Reference proteome</keyword>
<feature type="region of interest" description="Disordered" evidence="1">
    <location>
        <begin position="251"/>
        <end position="270"/>
    </location>
</feature>
<dbReference type="Gene3D" id="3.55.50.10">
    <property type="entry name" value="Baseplate protein-like domains"/>
    <property type="match status" value="1"/>
</dbReference>
<sequence>MHNNEHGANVTNLRRTLPVSLLHREFSIKVNGELVPRSHHLLSASIAAPANKIASARLVYQDGAAATGEFPLLDGNRFETGSTVEILAGPAGAQELLFSGLVVAQKIRLRESASPQLQISCKHAAIKSTLTRNGRYFEEQSDSDVIQTLLSEYGFEFDVQFTTVTHKQLVQYDCSDWEFCRQRAKANGQLLLTRGERLSIQAPDPSGDPVCNLEFGATLLSADLETDARHQRSDHSALFWNSAEQTLERFQGQNQGQSQAEATPGNSDPARLADSLGAPVSLLRQATELGEESQQWADAQRQFAEHSRVQGTLKSQGIGSVQPGDRVTLSGLGAAFNGNALVTGVRHELDLASGWRSYFQVGGLDQLNSPTTSQQGRSTPLPPMSGLQFGLVVSNEDPEGEFRVKVRLPLLDNESDGIWARVASIDAGDDRGLMIRPELDDEVIVGFVQDDPRKAVILGMLHSSAHPAPEPPSDDNPIKLLKSRSGLQIRLDDESSELTLETPNGNQLLLTDTDSGLVLEDENSNKLVLNGDGIALQSAGDISLSAAGDIKLEASANLELSANANLKADGSAGIDINSSAITTVKGSLVKIN</sequence>
<dbReference type="Gene3D" id="2.40.50.230">
    <property type="entry name" value="Gp5 N-terminal domain"/>
    <property type="match status" value="1"/>
</dbReference>
<dbReference type="InterPro" id="IPR006533">
    <property type="entry name" value="T6SS_Vgr_RhsGE"/>
</dbReference>
<reference evidence="3 4" key="1">
    <citation type="submission" date="2018-07" db="EMBL/GenBank/DDBJ databases">
        <title>Motiliproteus coralliicola sp. nov., a bacterium isolated from Coral.</title>
        <authorList>
            <person name="Wang G."/>
        </authorList>
    </citation>
    <scope>NUCLEOTIDE SEQUENCE [LARGE SCALE GENOMIC DNA]</scope>
    <source>
        <strain evidence="3 4">C34</strain>
    </source>
</reference>
<evidence type="ECO:0000259" key="2">
    <source>
        <dbReference type="Pfam" id="PF04717"/>
    </source>
</evidence>
<dbReference type="Proteomes" id="UP000253769">
    <property type="component" value="Unassembled WGS sequence"/>
</dbReference>
<dbReference type="SUPFAM" id="SSF69279">
    <property type="entry name" value="Phage tail proteins"/>
    <property type="match status" value="1"/>
</dbReference>
<evidence type="ECO:0000313" key="4">
    <source>
        <dbReference type="Proteomes" id="UP000253769"/>
    </source>
</evidence>
<gene>
    <name evidence="3" type="ORF">DV711_03570</name>
</gene>